<protein>
    <recommendedName>
        <fullName evidence="1">Amidase domain-containing protein</fullName>
    </recommendedName>
</protein>
<dbReference type="OrthoDB" id="566138at2759"/>
<dbReference type="PANTHER" id="PTHR42678">
    <property type="entry name" value="AMIDASE"/>
    <property type="match status" value="1"/>
</dbReference>
<organism evidence="2">
    <name type="scientific">Pseudogymnoascus destructans</name>
    <dbReference type="NCBI Taxonomy" id="655981"/>
    <lineage>
        <taxon>Eukaryota</taxon>
        <taxon>Fungi</taxon>
        <taxon>Dikarya</taxon>
        <taxon>Ascomycota</taxon>
        <taxon>Pezizomycotina</taxon>
        <taxon>Leotiomycetes</taxon>
        <taxon>Thelebolales</taxon>
        <taxon>Thelebolaceae</taxon>
        <taxon>Pseudogymnoascus</taxon>
    </lineage>
</organism>
<dbReference type="VEuPathDB" id="FungiDB:GMDG_04556"/>
<feature type="domain" description="Amidase" evidence="1">
    <location>
        <begin position="45"/>
        <end position="343"/>
    </location>
</feature>
<name>A0A177AK05_9PEZI</name>
<dbReference type="Gene3D" id="3.90.1300.10">
    <property type="entry name" value="Amidase signature (AS) domain"/>
    <property type="match status" value="1"/>
</dbReference>
<dbReference type="InterPro" id="IPR023631">
    <property type="entry name" value="Amidase_dom"/>
</dbReference>
<dbReference type="AlphaFoldDB" id="A0A177AK05"/>
<dbReference type="RefSeq" id="XP_024327668.1">
    <property type="nucleotide sequence ID" value="XM_024464398.1"/>
</dbReference>
<dbReference type="InterPro" id="IPR036928">
    <property type="entry name" value="AS_sf"/>
</dbReference>
<dbReference type="Pfam" id="PF01425">
    <property type="entry name" value="Amidase"/>
    <property type="match status" value="1"/>
</dbReference>
<reference evidence="2" key="1">
    <citation type="submission" date="2016-03" db="EMBL/GenBank/DDBJ databases">
        <title>Updated assembly of Pseudogymnoascus destructans, the fungus causing white-nose syndrome of bats.</title>
        <authorList>
            <person name="Palmer J.M."/>
            <person name="Drees K.P."/>
            <person name="Foster J.T."/>
            <person name="Lindner D.L."/>
        </authorList>
    </citation>
    <scope>NUCLEOTIDE SEQUENCE [LARGE SCALE GENOMIC DNA]</scope>
    <source>
        <strain evidence="2">20631-21</strain>
    </source>
</reference>
<sequence length="542" mass="58806">MPESRTMEDAKAIFALKTLNGVDMDEITVADIQRHLSSGRFSSLELTQWTLSRIEQTNSYLGSVIEVNPDAVAIATALDAEREQRRPRGPLHGIPVLVKDNMATADKMQTTAGCRALIGSIVPRDAHIVHLLRASGAIILGHAGMSEWASIRGSEESMGYSARGGQVRNPYNLSMSAWGSSSGSAVAVAAGIVVLSYGTETDTSIISPANYAGLVGIKPTVGLTSRAGVIPCSESLDTVGPFGRCVRDAVVGLQAIVGVDERDRYTAEAADHVMDYEKCLASKESLKGAVFGLPMKRVWENIDKAILPRFEEVFQMIRDAGAKIVEVDFPCWEAMIDEKGWNWNSRPDDQSEYLVCGVEFYHGLRAYLKELSNTTIRSLEDVVAYNIAHHDGAAPGDDPGFPSGQDLLAKLIDKKDVKDETYHAALQYIREQTRKNGIDAALTYQPDPSTPAIQLDALLLADRAGPGQQLAAQAGYPVITIPVGVDSDEMGGRPFGLSFQHTGWSEGGLIKWASAVEDLLGVENRPRPMYREYFATNIPILP</sequence>
<gene>
    <name evidence="2" type="ORF">VC83_00711</name>
</gene>
<dbReference type="GeneID" id="36283804"/>
<dbReference type="Proteomes" id="UP000077154">
    <property type="component" value="Unassembled WGS sequence"/>
</dbReference>
<accession>A0A177AK05</accession>
<dbReference type="SUPFAM" id="SSF75304">
    <property type="entry name" value="Amidase signature (AS) enzymes"/>
    <property type="match status" value="1"/>
</dbReference>
<dbReference type="PANTHER" id="PTHR42678:SF37">
    <property type="entry name" value="AMIDASE C869.01-RELATED"/>
    <property type="match status" value="1"/>
</dbReference>
<evidence type="ECO:0000259" key="1">
    <source>
        <dbReference type="Pfam" id="PF01425"/>
    </source>
</evidence>
<dbReference type="eggNOG" id="KOG1211">
    <property type="taxonomic scope" value="Eukaryota"/>
</dbReference>
<evidence type="ECO:0000313" key="2">
    <source>
        <dbReference type="EMBL" id="OAF62396.2"/>
    </source>
</evidence>
<dbReference type="EMBL" id="KV441387">
    <property type="protein sequence ID" value="OAF62396.2"/>
    <property type="molecule type" value="Genomic_DNA"/>
</dbReference>
<proteinExistence type="predicted"/>